<keyword evidence="3" id="KW-1185">Reference proteome</keyword>
<dbReference type="Proteomes" id="UP000566324">
    <property type="component" value="Unassembled WGS sequence"/>
</dbReference>
<comment type="caution">
    <text evidence="2">The sequence shown here is derived from an EMBL/GenBank/DDBJ whole genome shotgun (WGS) entry which is preliminary data.</text>
</comment>
<dbReference type="GO" id="GO:0035438">
    <property type="term" value="F:cyclic-di-GMP binding"/>
    <property type="evidence" value="ECO:0007669"/>
    <property type="project" value="InterPro"/>
</dbReference>
<organism evidence="2 3">
    <name type="scientific">Sphingosinicella soli</name>
    <dbReference type="NCBI Taxonomy" id="333708"/>
    <lineage>
        <taxon>Bacteria</taxon>
        <taxon>Pseudomonadati</taxon>
        <taxon>Pseudomonadota</taxon>
        <taxon>Alphaproteobacteria</taxon>
        <taxon>Sphingomonadales</taxon>
        <taxon>Sphingosinicellaceae</taxon>
        <taxon>Sphingosinicella</taxon>
    </lineage>
</organism>
<protein>
    <recommendedName>
        <fullName evidence="1">PilZ domain-containing protein</fullName>
    </recommendedName>
</protein>
<sequence length="111" mass="11332">MISSNITEFPRRHAAVRSGRVSMLLASGVNVGASLRDVSAAGVFVETDHPLRLGEPVVLSHPLAGAIRAYVVRVGRDGAALSFPAGEDAATFALASLCAGMTTAVDSALNA</sequence>
<dbReference type="AlphaFoldDB" id="A0A7W7F5F0"/>
<feature type="domain" description="PilZ" evidence="1">
    <location>
        <begin position="16"/>
        <end position="83"/>
    </location>
</feature>
<dbReference type="Pfam" id="PF07238">
    <property type="entry name" value="PilZ"/>
    <property type="match status" value="1"/>
</dbReference>
<dbReference type="EMBL" id="JACHNZ010000001">
    <property type="protein sequence ID" value="MBB4630634.1"/>
    <property type="molecule type" value="Genomic_DNA"/>
</dbReference>
<proteinExistence type="predicted"/>
<reference evidence="2 3" key="1">
    <citation type="submission" date="2020-08" db="EMBL/GenBank/DDBJ databases">
        <title>Genomic Encyclopedia of Type Strains, Phase IV (KMG-IV): sequencing the most valuable type-strain genomes for metagenomic binning, comparative biology and taxonomic classification.</title>
        <authorList>
            <person name="Goeker M."/>
        </authorList>
    </citation>
    <scope>NUCLEOTIDE SEQUENCE [LARGE SCALE GENOMIC DNA]</scope>
    <source>
        <strain evidence="2 3">DSM 17328</strain>
    </source>
</reference>
<name>A0A7W7F5F0_9SPHN</name>
<evidence type="ECO:0000259" key="1">
    <source>
        <dbReference type="Pfam" id="PF07238"/>
    </source>
</evidence>
<gene>
    <name evidence="2" type="ORF">GGQ98_000235</name>
</gene>
<evidence type="ECO:0000313" key="3">
    <source>
        <dbReference type="Proteomes" id="UP000566324"/>
    </source>
</evidence>
<evidence type="ECO:0000313" key="2">
    <source>
        <dbReference type="EMBL" id="MBB4630634.1"/>
    </source>
</evidence>
<accession>A0A7W7F5F0</accession>
<dbReference type="InterPro" id="IPR009875">
    <property type="entry name" value="PilZ_domain"/>
</dbReference>
<dbReference type="RefSeq" id="WP_184063846.1">
    <property type="nucleotide sequence ID" value="NZ_JACHNZ010000001.1"/>
</dbReference>
<dbReference type="SUPFAM" id="SSF141371">
    <property type="entry name" value="PilZ domain-like"/>
    <property type="match status" value="1"/>
</dbReference>